<protein>
    <submittedName>
        <fullName evidence="3">DUF4974 domain-containing protein</fullName>
    </submittedName>
</protein>
<evidence type="ECO:0000259" key="2">
    <source>
        <dbReference type="Pfam" id="PF04773"/>
    </source>
</evidence>
<keyword evidence="1" id="KW-0812">Transmembrane</keyword>
<dbReference type="InterPro" id="IPR012373">
    <property type="entry name" value="Ferrdict_sens_TM"/>
</dbReference>
<dbReference type="PANTHER" id="PTHR30273">
    <property type="entry name" value="PERIPLASMIC SIGNAL SENSOR AND SIGMA FACTOR ACTIVATOR FECR-RELATED"/>
    <property type="match status" value="1"/>
</dbReference>
<dbReference type="GO" id="GO:0016989">
    <property type="term" value="F:sigma factor antagonist activity"/>
    <property type="evidence" value="ECO:0007669"/>
    <property type="project" value="TreeGrafter"/>
</dbReference>
<accession>A0A7K1U2J2</accession>
<dbReference type="Proteomes" id="UP000461730">
    <property type="component" value="Unassembled WGS sequence"/>
</dbReference>
<dbReference type="InterPro" id="IPR006860">
    <property type="entry name" value="FecR"/>
</dbReference>
<dbReference type="Pfam" id="PF04773">
    <property type="entry name" value="FecR"/>
    <property type="match status" value="1"/>
</dbReference>
<dbReference type="PANTHER" id="PTHR30273:SF2">
    <property type="entry name" value="PROTEIN FECR"/>
    <property type="match status" value="1"/>
</dbReference>
<dbReference type="Gene3D" id="3.55.50.30">
    <property type="match status" value="1"/>
</dbReference>
<name>A0A7K1U2J2_9BACT</name>
<dbReference type="EMBL" id="WRXN01000003">
    <property type="protein sequence ID" value="MVT08587.1"/>
    <property type="molecule type" value="Genomic_DNA"/>
</dbReference>
<dbReference type="Gene3D" id="2.60.120.1440">
    <property type="match status" value="1"/>
</dbReference>
<evidence type="ECO:0000256" key="1">
    <source>
        <dbReference type="SAM" id="Phobius"/>
    </source>
</evidence>
<sequence>METKKLKRIFRQYLLGHAGEKESGTVDHWYSSFDGMSVPELSRDEEEMIRQEIWGRISLQLRERRTFFLRPVLTGAAAAVLLAAAGLAWFLVQRSAAPAFTVITTATGQRKTVNMEDGTRLVMNAGSTVRIYKDLSHERRLSIDDGEVFFDVKQGPDKPFIVESGPLTTTVLGTSFNIIAYKDVQRLHVGVVSGKVSVNTSILTKGQELVYDRKTGKGKVNPLDESLLEWQNGNLVLNDASFGEMVILMQKNFGVAITADQPDVRETRYTTELPVTMDPVNAAEILAAIHHLKIRTNGRHVLLYK</sequence>
<gene>
    <name evidence="3" type="ORF">GO493_09975</name>
</gene>
<keyword evidence="1" id="KW-1133">Transmembrane helix</keyword>
<dbReference type="RefSeq" id="WP_157306004.1">
    <property type="nucleotide sequence ID" value="NZ_WRXN01000003.1"/>
</dbReference>
<keyword evidence="1" id="KW-0472">Membrane</keyword>
<proteinExistence type="predicted"/>
<keyword evidence="4" id="KW-1185">Reference proteome</keyword>
<comment type="caution">
    <text evidence="3">The sequence shown here is derived from an EMBL/GenBank/DDBJ whole genome shotgun (WGS) entry which is preliminary data.</text>
</comment>
<feature type="transmembrane region" description="Helical" evidence="1">
    <location>
        <begin position="67"/>
        <end position="92"/>
    </location>
</feature>
<evidence type="ECO:0000313" key="3">
    <source>
        <dbReference type="EMBL" id="MVT08587.1"/>
    </source>
</evidence>
<reference evidence="3 4" key="1">
    <citation type="submission" date="2019-12" db="EMBL/GenBank/DDBJ databases">
        <title>Chitinophaga sp. strain ysch24 (GDMCC 1.1355), whole genome shotgun sequence.</title>
        <authorList>
            <person name="Zhang X."/>
        </authorList>
    </citation>
    <scope>NUCLEOTIDE SEQUENCE [LARGE SCALE GENOMIC DNA]</scope>
    <source>
        <strain evidence="4">ysch24</strain>
    </source>
</reference>
<feature type="domain" description="FecR protein" evidence="2">
    <location>
        <begin position="102"/>
        <end position="196"/>
    </location>
</feature>
<evidence type="ECO:0000313" key="4">
    <source>
        <dbReference type="Proteomes" id="UP000461730"/>
    </source>
</evidence>
<dbReference type="AlphaFoldDB" id="A0A7K1U2J2"/>
<organism evidence="3 4">
    <name type="scientific">Chitinophaga tropicalis</name>
    <dbReference type="NCBI Taxonomy" id="2683588"/>
    <lineage>
        <taxon>Bacteria</taxon>
        <taxon>Pseudomonadati</taxon>
        <taxon>Bacteroidota</taxon>
        <taxon>Chitinophagia</taxon>
        <taxon>Chitinophagales</taxon>
        <taxon>Chitinophagaceae</taxon>
        <taxon>Chitinophaga</taxon>
    </lineage>
</organism>